<feature type="region of interest" description="Disordered" evidence="4">
    <location>
        <begin position="1"/>
        <end position="46"/>
    </location>
</feature>
<dbReference type="InterPro" id="IPR019416">
    <property type="entry name" value="NCBP3"/>
</dbReference>
<proteinExistence type="inferred from homology"/>
<comment type="similarity">
    <text evidence="1">Belongs to the NCBP3 family.</text>
</comment>
<dbReference type="Pfam" id="PF10309">
    <property type="entry name" value="NCBP3"/>
    <property type="match status" value="1"/>
</dbReference>
<dbReference type="GO" id="GO:0005634">
    <property type="term" value="C:nucleus"/>
    <property type="evidence" value="ECO:0007669"/>
    <property type="project" value="TreeGrafter"/>
</dbReference>
<feature type="compositionally biased region" description="Acidic residues" evidence="4">
    <location>
        <begin position="35"/>
        <end position="45"/>
    </location>
</feature>
<dbReference type="PANTHER" id="PTHR16291">
    <property type="entry name" value="NUCLEAR CAP-BINDING PROTEIN SUBUNIT 3"/>
    <property type="match status" value="1"/>
</dbReference>
<dbReference type="STRING" id="52670.A0A2I4CLG4"/>
<evidence type="ECO:0000256" key="4">
    <source>
        <dbReference type="SAM" id="MobiDB-lite"/>
    </source>
</evidence>
<dbReference type="Proteomes" id="UP000192220">
    <property type="component" value="Unplaced"/>
</dbReference>
<evidence type="ECO:0000256" key="1">
    <source>
        <dbReference type="ARBA" id="ARBA00006069"/>
    </source>
</evidence>
<accession>A0A2I4CLG4</accession>
<dbReference type="InParanoid" id="A0A2I4CLG4"/>
<keyword evidence="3" id="KW-0507">mRNA processing</keyword>
<gene>
    <name evidence="6" type="primary">LOC106529869</name>
</gene>
<sequence length="372" mass="42487">MAAVRSSRVSVNSDSSSDHSDSDSESDRDAREAEPMEVEEGELEDVPVNRSVKELLPDTCRRYENKAGAFITGIDVNSKEAIEKKEKRARRFHFRCEETVAQRNVCLDKEALRKAIPRLRLEAIHVSGVDDMSTQDVFGYFKEYPPAHIEWINDTSCNVVWLDDDTCIRALVNSSRMADLEPVTTATESDQQSKGRRVQGSDDDDNDDEEEGEVDDEEEEESVKKIEESDAEPQKTGSGQMQDLSEAELESLLRNDLRPVIRPFKGNKLMLRFATQEDKKELGAARRSRYYMKYGNPNYGGMKGILSNSWKRRYHNRRIQRDVIKSKKPLIGDSMGHTPPYTHRHSADLVNLPEEPIKEEEEEEEQNKVCIG</sequence>
<dbReference type="GO" id="GO:0000340">
    <property type="term" value="F:RNA 7-methylguanosine cap binding"/>
    <property type="evidence" value="ECO:0007669"/>
    <property type="project" value="InterPro"/>
</dbReference>
<feature type="compositionally biased region" description="Basic and acidic residues" evidence="4">
    <location>
        <begin position="16"/>
        <end position="34"/>
    </location>
</feature>
<dbReference type="InterPro" id="IPR012677">
    <property type="entry name" value="Nucleotide-bd_a/b_plait_sf"/>
</dbReference>
<dbReference type="OrthoDB" id="422106at2759"/>
<dbReference type="GO" id="GO:0006370">
    <property type="term" value="P:7-methylguanosine mRNA capping"/>
    <property type="evidence" value="ECO:0007669"/>
    <property type="project" value="UniProtKB-KW"/>
</dbReference>
<keyword evidence="5" id="KW-1185">Reference proteome</keyword>
<dbReference type="RefSeq" id="XP_013880845.1">
    <property type="nucleotide sequence ID" value="XM_014025391.1"/>
</dbReference>
<dbReference type="AlphaFoldDB" id="A0A2I4CLG4"/>
<dbReference type="KEGG" id="alim:106529869"/>
<feature type="compositionally biased region" description="Low complexity" evidence="4">
    <location>
        <begin position="1"/>
        <end position="15"/>
    </location>
</feature>
<protein>
    <recommendedName>
        <fullName evidence="2">Nuclear cap-binding protein subunit 3</fullName>
    </recommendedName>
</protein>
<feature type="region of interest" description="Disordered" evidence="4">
    <location>
        <begin position="181"/>
        <end position="242"/>
    </location>
</feature>
<organism evidence="5 6">
    <name type="scientific">Austrofundulus limnaeus</name>
    <name type="common">Annual killifish</name>
    <dbReference type="NCBI Taxonomy" id="52670"/>
    <lineage>
        <taxon>Eukaryota</taxon>
        <taxon>Metazoa</taxon>
        <taxon>Chordata</taxon>
        <taxon>Craniata</taxon>
        <taxon>Vertebrata</taxon>
        <taxon>Euteleostomi</taxon>
        <taxon>Actinopterygii</taxon>
        <taxon>Neopterygii</taxon>
        <taxon>Teleostei</taxon>
        <taxon>Neoteleostei</taxon>
        <taxon>Acanthomorphata</taxon>
        <taxon>Ovalentaria</taxon>
        <taxon>Atherinomorphae</taxon>
        <taxon>Cyprinodontiformes</taxon>
        <taxon>Rivulidae</taxon>
        <taxon>Austrofundulus</taxon>
    </lineage>
</organism>
<dbReference type="PANTHER" id="PTHR16291:SF0">
    <property type="entry name" value="NUCLEAR CAP-BINDING PROTEIN SUBUNIT 3"/>
    <property type="match status" value="1"/>
</dbReference>
<evidence type="ECO:0000313" key="6">
    <source>
        <dbReference type="RefSeq" id="XP_013880845.1"/>
    </source>
</evidence>
<evidence type="ECO:0000313" key="5">
    <source>
        <dbReference type="Proteomes" id="UP000192220"/>
    </source>
</evidence>
<evidence type="ECO:0000256" key="3">
    <source>
        <dbReference type="ARBA" id="ARBA00023042"/>
    </source>
</evidence>
<evidence type="ECO:0000256" key="2">
    <source>
        <dbReference type="ARBA" id="ARBA00019876"/>
    </source>
</evidence>
<dbReference type="GO" id="GO:0003729">
    <property type="term" value="F:mRNA binding"/>
    <property type="evidence" value="ECO:0007669"/>
    <property type="project" value="InterPro"/>
</dbReference>
<dbReference type="GeneID" id="106529869"/>
<name>A0A2I4CLG4_AUSLI</name>
<reference evidence="6" key="1">
    <citation type="submission" date="2025-08" db="UniProtKB">
        <authorList>
            <consortium name="RefSeq"/>
        </authorList>
    </citation>
    <scope>IDENTIFICATION</scope>
</reference>
<feature type="compositionally biased region" description="Acidic residues" evidence="4">
    <location>
        <begin position="201"/>
        <end position="221"/>
    </location>
</feature>
<dbReference type="Gene3D" id="3.30.70.330">
    <property type="match status" value="1"/>
</dbReference>
<keyword evidence="3" id="KW-0506">mRNA capping</keyword>